<dbReference type="InterPro" id="IPR011989">
    <property type="entry name" value="ARM-like"/>
</dbReference>
<evidence type="ECO:0000313" key="4">
    <source>
        <dbReference type="EMBL" id="MDN3686224.1"/>
    </source>
</evidence>
<dbReference type="InterPro" id="IPR052701">
    <property type="entry name" value="GAG_Ulvan_Degrading_Sulfatases"/>
</dbReference>
<organism evidence="4 5">
    <name type="scientific">Cyclobacterium jeungdonense</name>
    <dbReference type="NCBI Taxonomy" id="708087"/>
    <lineage>
        <taxon>Bacteria</taxon>
        <taxon>Pseudomonadati</taxon>
        <taxon>Bacteroidota</taxon>
        <taxon>Cytophagia</taxon>
        <taxon>Cytophagales</taxon>
        <taxon>Cyclobacteriaceae</taxon>
        <taxon>Cyclobacterium</taxon>
    </lineage>
</organism>
<dbReference type="Gene3D" id="3.40.720.10">
    <property type="entry name" value="Alkaline Phosphatase, subunit A"/>
    <property type="match status" value="1"/>
</dbReference>
<dbReference type="SUPFAM" id="SSF53649">
    <property type="entry name" value="Alkaline phosphatase-like"/>
    <property type="match status" value="1"/>
</dbReference>
<comment type="similarity">
    <text evidence="1">Belongs to the sulfatase family.</text>
</comment>
<feature type="domain" description="Sulfatase N-terminal" evidence="3">
    <location>
        <begin position="26"/>
        <end position="298"/>
    </location>
</feature>
<proteinExistence type="inferred from homology"/>
<dbReference type="InterPro" id="IPR017850">
    <property type="entry name" value="Alkaline_phosphatase_core_sf"/>
</dbReference>
<comment type="caution">
    <text evidence="4">The sequence shown here is derived from an EMBL/GenBank/DDBJ whole genome shotgun (WGS) entry which is preliminary data.</text>
</comment>
<dbReference type="PROSITE" id="PS00523">
    <property type="entry name" value="SULFATASE_1"/>
    <property type="match status" value="1"/>
</dbReference>
<dbReference type="CDD" id="cd16027">
    <property type="entry name" value="SGSH"/>
    <property type="match status" value="1"/>
</dbReference>
<sequence>MKHLIYYLFLICLISCQAPKEELPPPNILWITSEDNSPFAGCYGDEFATTPNMDSLAAEGFLYTHAYANFPVCAPARNTILTGVYANSGGHQHMRSYYDKSGEIGFYPRMMREAGYYTTNNSKEDYNINSEQNENIWDESSNKAHYKNRPEGKPFFAVFNTTISHESSIHKSIPTAELRHKPEDVNLPPYHPDTPEMRHDWAQYYDKIEDMDQKIGELLQELEDSGEAENTIVFYYGDHGGVLARSKRYVYETGTRVPFIVRIPEKYRHLYPAEKPGTHVNRMISFVDLVPTLLSIVGQEIPDYLQGKAFLGEQKTADPEYVFMARGRMDERYDMSRSARDSKYRYIRNYMPYRVYGQFLEYLWRAPSIQSWEAAYKAGECNDIQSRFWNTKPAEELYDTENDPWEVNNLAHDPEYKDVLERMRGATKDWMLEIRDTGFIPEAALIDRTEGTTAYDYMRNSDIDLNALIDGADLASNPRKGDIPFLKQMLNDEEAAIRYWGATGFLILGKEAEAAADALRSALSDSSPNVKVVAAEAMYQLGYEEEGLQALYEVLQTPNSFARTHALNAIDSIEDSAKSTQQAVLDMIGMVGEFNRSHYDLRAAKGLLTKWDVDPMDHGYDMDW</sequence>
<reference evidence="5" key="1">
    <citation type="journal article" date="2019" name="Int. J. Syst. Evol. Microbiol.">
        <title>The Global Catalogue of Microorganisms (GCM) 10K type strain sequencing project: providing services to taxonomists for standard genome sequencing and annotation.</title>
        <authorList>
            <consortium name="The Broad Institute Genomics Platform"/>
            <consortium name="The Broad Institute Genome Sequencing Center for Infectious Disease"/>
            <person name="Wu L."/>
            <person name="Ma J."/>
        </authorList>
    </citation>
    <scope>NUCLEOTIDE SEQUENCE [LARGE SCALE GENOMIC DNA]</scope>
    <source>
        <strain evidence="5">CECT 7706</strain>
    </source>
</reference>
<dbReference type="InterPro" id="IPR000917">
    <property type="entry name" value="Sulfatase_N"/>
</dbReference>
<evidence type="ECO:0000256" key="2">
    <source>
        <dbReference type="ARBA" id="ARBA00022801"/>
    </source>
</evidence>
<keyword evidence="5" id="KW-1185">Reference proteome</keyword>
<evidence type="ECO:0000313" key="5">
    <source>
        <dbReference type="Proteomes" id="UP001236663"/>
    </source>
</evidence>
<protein>
    <submittedName>
        <fullName evidence="4">Sulfatase-like hydrolase/transferase</fullName>
    </submittedName>
</protein>
<dbReference type="InterPro" id="IPR024607">
    <property type="entry name" value="Sulfatase_CS"/>
</dbReference>
<evidence type="ECO:0000259" key="3">
    <source>
        <dbReference type="Pfam" id="PF00884"/>
    </source>
</evidence>
<name>A0ABT8C0A9_9BACT</name>
<dbReference type="InterPro" id="IPR016024">
    <property type="entry name" value="ARM-type_fold"/>
</dbReference>
<dbReference type="RefSeq" id="WP_163385809.1">
    <property type="nucleotide sequence ID" value="NZ_JAUFQS010000001.1"/>
</dbReference>
<gene>
    <name evidence="4" type="ORF">QWZ15_00160</name>
</gene>
<keyword evidence="2" id="KW-0378">Hydrolase</keyword>
<dbReference type="Pfam" id="PF00884">
    <property type="entry name" value="Sulfatase"/>
    <property type="match status" value="1"/>
</dbReference>
<dbReference type="PANTHER" id="PTHR43751">
    <property type="entry name" value="SULFATASE"/>
    <property type="match status" value="1"/>
</dbReference>
<evidence type="ECO:0000256" key="1">
    <source>
        <dbReference type="ARBA" id="ARBA00008779"/>
    </source>
</evidence>
<dbReference type="EMBL" id="JAUFQS010000001">
    <property type="protein sequence ID" value="MDN3686224.1"/>
    <property type="molecule type" value="Genomic_DNA"/>
</dbReference>
<dbReference type="Pfam" id="PF13646">
    <property type="entry name" value="HEAT_2"/>
    <property type="match status" value="1"/>
</dbReference>
<dbReference type="Proteomes" id="UP001236663">
    <property type="component" value="Unassembled WGS sequence"/>
</dbReference>
<dbReference type="PANTHER" id="PTHR43751:SF1">
    <property type="entry name" value="SULFATASE ATSG-RELATED"/>
    <property type="match status" value="1"/>
</dbReference>
<dbReference type="SUPFAM" id="SSF48371">
    <property type="entry name" value="ARM repeat"/>
    <property type="match status" value="1"/>
</dbReference>
<dbReference type="Gene3D" id="1.25.10.10">
    <property type="entry name" value="Leucine-rich Repeat Variant"/>
    <property type="match status" value="1"/>
</dbReference>
<accession>A0ABT8C0A9</accession>